<dbReference type="GO" id="GO:0030488">
    <property type="term" value="P:tRNA methylation"/>
    <property type="evidence" value="ECO:0007669"/>
    <property type="project" value="InterPro"/>
</dbReference>
<dbReference type="PANTHER" id="PTHR12029:SF11">
    <property type="entry name" value="METHYLTRANSFERASE TARBP1-RELATED"/>
    <property type="match status" value="1"/>
</dbReference>
<dbReference type="InterPro" id="IPR045330">
    <property type="entry name" value="TRM3/TARBP1"/>
</dbReference>
<dbReference type="InterPro" id="IPR029028">
    <property type="entry name" value="Alpha/beta_knot_MTases"/>
</dbReference>
<feature type="domain" description="tRNA/rRNA methyltransferase SpoU type" evidence="3">
    <location>
        <begin position="61"/>
        <end position="202"/>
    </location>
</feature>
<accession>A0A146KDK9</accession>
<keyword evidence="2" id="KW-0808">Transferase</keyword>
<dbReference type="PANTHER" id="PTHR12029">
    <property type="entry name" value="RNA METHYLTRANSFERASE"/>
    <property type="match status" value="1"/>
</dbReference>
<organism evidence="4">
    <name type="scientific">Trepomonas sp. PC1</name>
    <dbReference type="NCBI Taxonomy" id="1076344"/>
    <lineage>
        <taxon>Eukaryota</taxon>
        <taxon>Metamonada</taxon>
        <taxon>Diplomonadida</taxon>
        <taxon>Hexamitidae</taxon>
        <taxon>Hexamitinae</taxon>
        <taxon>Trepomonas</taxon>
    </lineage>
</organism>
<feature type="non-terminal residue" evidence="4">
    <location>
        <position position="1"/>
    </location>
</feature>
<protein>
    <submittedName>
        <fullName evidence="4">SpoU rRNA Methylase family protein</fullName>
    </submittedName>
</protein>
<evidence type="ECO:0000256" key="1">
    <source>
        <dbReference type="ARBA" id="ARBA00022603"/>
    </source>
</evidence>
<dbReference type="SUPFAM" id="SSF75217">
    <property type="entry name" value="alpha/beta knot"/>
    <property type="match status" value="1"/>
</dbReference>
<proteinExistence type="predicted"/>
<dbReference type="GO" id="GO:0016423">
    <property type="term" value="F:tRNA (guanine) methyltransferase activity"/>
    <property type="evidence" value="ECO:0007669"/>
    <property type="project" value="InterPro"/>
</dbReference>
<name>A0A146KDK9_9EUKA</name>
<keyword evidence="1 4" id="KW-0489">Methyltransferase</keyword>
<evidence type="ECO:0000313" key="4">
    <source>
        <dbReference type="EMBL" id="JAP94920.1"/>
    </source>
</evidence>
<dbReference type="CDD" id="cd18091">
    <property type="entry name" value="SpoU-like_TRM3-like"/>
    <property type="match status" value="1"/>
</dbReference>
<dbReference type="Gene3D" id="3.40.1280.10">
    <property type="match status" value="1"/>
</dbReference>
<reference evidence="4" key="1">
    <citation type="submission" date="2015-07" db="EMBL/GenBank/DDBJ databases">
        <title>Adaptation to a free-living lifestyle via gene acquisitions in the diplomonad Trepomonas sp. PC1.</title>
        <authorList>
            <person name="Xu F."/>
            <person name="Jerlstrom-Hultqvist J."/>
            <person name="Kolisko M."/>
            <person name="Simpson A.G.B."/>
            <person name="Roger A.J."/>
            <person name="Svard S.G."/>
            <person name="Andersson J.O."/>
        </authorList>
    </citation>
    <scope>NUCLEOTIDE SEQUENCE</scope>
    <source>
        <strain evidence="4">PC1</strain>
    </source>
</reference>
<dbReference type="InterPro" id="IPR044748">
    <property type="entry name" value="Trm3/TARBP1_C"/>
</dbReference>
<dbReference type="Pfam" id="PF00588">
    <property type="entry name" value="SpoU_methylase"/>
    <property type="match status" value="1"/>
</dbReference>
<dbReference type="InterPro" id="IPR029026">
    <property type="entry name" value="tRNA_m1G_MTases_N"/>
</dbReference>
<sequence length="205" mass="23483">LQSDKYIEKLKQDVEKYSFKKQFQQIPIQRENTAFTFEPNVQPEANIQRKIQTSDKQNFPLIVISSLLDNPINIGGIARTCEIFNASLLYVEDISIKKQPQFQSQAVTADQHLCIQELKAEQIEDKLNQLKQQGYQIVCLEQSQRSTYLQDAALPEKCVILMGNEVKGVPDQFLNMADIGVEIPQFGHVRSLNVHVSLSILIWKH</sequence>
<feature type="non-terminal residue" evidence="4">
    <location>
        <position position="205"/>
    </location>
</feature>
<dbReference type="EMBL" id="GDID01001686">
    <property type="protein sequence ID" value="JAP94920.1"/>
    <property type="molecule type" value="Transcribed_RNA"/>
</dbReference>
<evidence type="ECO:0000256" key="2">
    <source>
        <dbReference type="ARBA" id="ARBA00022679"/>
    </source>
</evidence>
<dbReference type="InterPro" id="IPR001537">
    <property type="entry name" value="SpoU_MeTrfase"/>
</dbReference>
<gene>
    <name evidence="4" type="ORF">TPC1_12247</name>
</gene>
<evidence type="ECO:0000259" key="3">
    <source>
        <dbReference type="Pfam" id="PF00588"/>
    </source>
</evidence>
<dbReference type="GO" id="GO:0003723">
    <property type="term" value="F:RNA binding"/>
    <property type="evidence" value="ECO:0007669"/>
    <property type="project" value="InterPro"/>
</dbReference>
<dbReference type="AlphaFoldDB" id="A0A146KDK9"/>